<dbReference type="OrthoDB" id="1122048at2"/>
<dbReference type="RefSeq" id="WP_114307993.1">
    <property type="nucleotide sequence ID" value="NZ_QPJO01000001.1"/>
</dbReference>
<sequence>MKLLIKNLFILAVMFGTLTSYANETLEVVPASNYVKKGNLISVADATGMVIYSGTVNYTGALTSLFNFTQLKDGQYTVEITKDFEIEINTIEVKNHLVSYLNANRKVIFKPVVRKENSKVLISKLDLESDDSMDVELYYEGDLILSETVKGSKILNRVYQLDESLRGNYTARIVSNDRVFVENFRI</sequence>
<gene>
    <name evidence="2" type="ORF">DFQ08_101267</name>
</gene>
<evidence type="ECO:0008006" key="4">
    <source>
        <dbReference type="Google" id="ProtNLM"/>
    </source>
</evidence>
<dbReference type="AlphaFoldDB" id="A0A368ZI58"/>
<comment type="caution">
    <text evidence="2">The sequence shown here is derived from an EMBL/GenBank/DDBJ whole genome shotgun (WGS) entry which is preliminary data.</text>
</comment>
<organism evidence="2 3">
    <name type="scientific">Winogradskyella arenosi</name>
    <dbReference type="NCBI Taxonomy" id="533325"/>
    <lineage>
        <taxon>Bacteria</taxon>
        <taxon>Pseudomonadati</taxon>
        <taxon>Bacteroidota</taxon>
        <taxon>Flavobacteriia</taxon>
        <taxon>Flavobacteriales</taxon>
        <taxon>Flavobacteriaceae</taxon>
        <taxon>Winogradskyella</taxon>
    </lineage>
</organism>
<dbReference type="EMBL" id="QPJO01000001">
    <property type="protein sequence ID" value="RCW93472.1"/>
    <property type="molecule type" value="Genomic_DNA"/>
</dbReference>
<reference evidence="2 3" key="1">
    <citation type="submission" date="2018-07" db="EMBL/GenBank/DDBJ databases">
        <title>Genomic Encyclopedia of Type Strains, Phase III (KMG-III): the genomes of soil and plant-associated and newly described type strains.</title>
        <authorList>
            <person name="Whitman W."/>
        </authorList>
    </citation>
    <scope>NUCLEOTIDE SEQUENCE [LARGE SCALE GENOMIC DNA]</scope>
    <source>
        <strain evidence="2 3">CECT 7958</strain>
    </source>
</reference>
<protein>
    <recommendedName>
        <fullName evidence="4">Secreted protein (Por secretion system target)</fullName>
    </recommendedName>
</protein>
<keyword evidence="3" id="KW-1185">Reference proteome</keyword>
<accession>A0A368ZI58</accession>
<name>A0A368ZI58_9FLAO</name>
<evidence type="ECO:0000313" key="3">
    <source>
        <dbReference type="Proteomes" id="UP000253436"/>
    </source>
</evidence>
<evidence type="ECO:0000313" key="2">
    <source>
        <dbReference type="EMBL" id="RCW93472.1"/>
    </source>
</evidence>
<feature type="signal peptide" evidence="1">
    <location>
        <begin position="1"/>
        <end position="22"/>
    </location>
</feature>
<keyword evidence="1" id="KW-0732">Signal</keyword>
<feature type="chain" id="PRO_5016719583" description="Secreted protein (Por secretion system target)" evidence="1">
    <location>
        <begin position="23"/>
        <end position="186"/>
    </location>
</feature>
<proteinExistence type="predicted"/>
<dbReference type="Proteomes" id="UP000253436">
    <property type="component" value="Unassembled WGS sequence"/>
</dbReference>
<evidence type="ECO:0000256" key="1">
    <source>
        <dbReference type="SAM" id="SignalP"/>
    </source>
</evidence>